<dbReference type="PANTHER" id="PTHR30290">
    <property type="entry name" value="PERIPLASMIC BINDING COMPONENT OF ABC TRANSPORTER"/>
    <property type="match status" value="1"/>
</dbReference>
<dbReference type="Gene3D" id="3.90.76.10">
    <property type="entry name" value="Dipeptide-binding Protein, Domain 1"/>
    <property type="match status" value="1"/>
</dbReference>
<evidence type="ECO:0000256" key="3">
    <source>
        <dbReference type="ARBA" id="ARBA00022729"/>
    </source>
</evidence>
<keyword evidence="6" id="KW-1185">Reference proteome</keyword>
<dbReference type="InterPro" id="IPR030678">
    <property type="entry name" value="Peptide/Ni-bd"/>
</dbReference>
<evidence type="ECO:0000313" key="5">
    <source>
        <dbReference type="EMBL" id="MCI0752903.1"/>
    </source>
</evidence>
<feature type="domain" description="Solute-binding protein family 5" evidence="4">
    <location>
        <begin position="77"/>
        <end position="426"/>
    </location>
</feature>
<protein>
    <submittedName>
        <fullName evidence="5">ABC transporter substrate-binding protein</fullName>
    </submittedName>
</protein>
<accession>A0ABS9W1I2</accession>
<reference evidence="5 6" key="1">
    <citation type="submission" date="2022-03" db="EMBL/GenBank/DDBJ databases">
        <title>Complete genome analysis of Roseomonas KG 17.1 : a prolific producer of plant growth promoters.</title>
        <authorList>
            <person name="Saadouli I."/>
            <person name="Najjari A."/>
            <person name="Mosbah A."/>
            <person name="Ouzari H.I."/>
        </authorList>
    </citation>
    <scope>NUCLEOTIDE SEQUENCE [LARGE SCALE GENOMIC DNA]</scope>
    <source>
        <strain evidence="5 6">KG17-1</strain>
    </source>
</reference>
<evidence type="ECO:0000256" key="1">
    <source>
        <dbReference type="ARBA" id="ARBA00004418"/>
    </source>
</evidence>
<comment type="subcellular location">
    <subcellularLocation>
        <location evidence="1">Periplasm</location>
    </subcellularLocation>
</comment>
<dbReference type="SUPFAM" id="SSF53850">
    <property type="entry name" value="Periplasmic binding protein-like II"/>
    <property type="match status" value="1"/>
</dbReference>
<comment type="caution">
    <text evidence="5">The sequence shown here is derived from an EMBL/GenBank/DDBJ whole genome shotgun (WGS) entry which is preliminary data.</text>
</comment>
<dbReference type="Gene3D" id="3.40.190.10">
    <property type="entry name" value="Periplasmic binding protein-like II"/>
    <property type="match status" value="1"/>
</dbReference>
<gene>
    <name evidence="5" type="ORF">MON41_03885</name>
</gene>
<sequence length="533" mass="58721">MQRRSFLAATAGLGAGSLIAGPARPALAQGSAAQVLRFIPQADVSILDPLNTTAYPTRNHAHLCWDTLYGLDADSRPHPQLAEGHVVEDDGRRWTFTLRDGPTFHDGEKVRAADAVASIRRWMLRDTHGQTLAARLDEIRALDDRRFEMRLKRPFGPMLDALAKASSYPCFVFPERFAQQDPGRALTEVVGSGPYRFVAEERVSGSQLVYRRYDRYSPAPSGPVSLTAGPKLAHFERVEWKVIPDPATAAGALQAGEVDWWEQVAPDLRPLLKGARNITVERIDAGGTLAMLRPNHLHPPFDNPAIRRALWPALRQIDFMTAIMGDNRDLWREDVGCFPEGSPLASDSGLQALTSPRDLDAAKRALKEAGYKGETVVMLHPTDVVNNNNLTAVATDLLQRVGFNVESATSDWGTLLSRRSNKNPPAQGGWNMLVALFGGMDLANPGGHPLLRGNGQGAWFGWPTAPKLETLRDQWFDAADLAAQQAIGREIQEQFFVDVPYYPLGQYLIDSAWRSNLTGFRQGMALPLNVKRG</sequence>
<dbReference type="PROSITE" id="PS51318">
    <property type="entry name" value="TAT"/>
    <property type="match status" value="1"/>
</dbReference>
<dbReference type="Pfam" id="PF00496">
    <property type="entry name" value="SBP_bac_5"/>
    <property type="match status" value="1"/>
</dbReference>
<name>A0ABS9W1I2_9PROT</name>
<dbReference type="EMBL" id="JALBUU010000004">
    <property type="protein sequence ID" value="MCI0752903.1"/>
    <property type="molecule type" value="Genomic_DNA"/>
</dbReference>
<dbReference type="Gene3D" id="3.10.105.10">
    <property type="entry name" value="Dipeptide-binding Protein, Domain 3"/>
    <property type="match status" value="1"/>
</dbReference>
<evidence type="ECO:0000259" key="4">
    <source>
        <dbReference type="Pfam" id="PF00496"/>
    </source>
</evidence>
<dbReference type="CDD" id="cd08502">
    <property type="entry name" value="PBP2_NikA_DppA_OppA_like_16"/>
    <property type="match status" value="1"/>
</dbReference>
<dbReference type="InterPro" id="IPR000914">
    <property type="entry name" value="SBP_5_dom"/>
</dbReference>
<dbReference type="InterPro" id="IPR039424">
    <property type="entry name" value="SBP_5"/>
</dbReference>
<dbReference type="InterPro" id="IPR006311">
    <property type="entry name" value="TAT_signal"/>
</dbReference>
<organism evidence="5 6">
    <name type="scientific">Teichococcus vastitatis</name>
    <dbReference type="NCBI Taxonomy" id="2307076"/>
    <lineage>
        <taxon>Bacteria</taxon>
        <taxon>Pseudomonadati</taxon>
        <taxon>Pseudomonadota</taxon>
        <taxon>Alphaproteobacteria</taxon>
        <taxon>Acetobacterales</taxon>
        <taxon>Roseomonadaceae</taxon>
        <taxon>Roseomonas</taxon>
    </lineage>
</organism>
<evidence type="ECO:0000313" key="6">
    <source>
        <dbReference type="Proteomes" id="UP001201985"/>
    </source>
</evidence>
<evidence type="ECO:0000256" key="2">
    <source>
        <dbReference type="ARBA" id="ARBA00005695"/>
    </source>
</evidence>
<dbReference type="RefSeq" id="WP_120009233.1">
    <property type="nucleotide sequence ID" value="NZ_JALBUU010000004.1"/>
</dbReference>
<keyword evidence="3" id="KW-0732">Signal</keyword>
<proteinExistence type="inferred from homology"/>
<dbReference type="PIRSF" id="PIRSF002741">
    <property type="entry name" value="MppA"/>
    <property type="match status" value="1"/>
</dbReference>
<dbReference type="Proteomes" id="UP001201985">
    <property type="component" value="Unassembled WGS sequence"/>
</dbReference>
<dbReference type="PANTHER" id="PTHR30290:SF38">
    <property type="entry name" value="D,D-DIPEPTIDE-BINDING PERIPLASMIC PROTEIN DDPA-RELATED"/>
    <property type="match status" value="1"/>
</dbReference>
<comment type="similarity">
    <text evidence="2">Belongs to the bacterial solute-binding protein 5 family.</text>
</comment>